<comment type="caution">
    <text evidence="3">The sequence shown here is derived from an EMBL/GenBank/DDBJ whole genome shotgun (WGS) entry which is preliminary data.</text>
</comment>
<dbReference type="Proteomes" id="UP000288716">
    <property type="component" value="Unassembled WGS sequence"/>
</dbReference>
<name>A0A443SL57_9ACAR</name>
<dbReference type="PANTHER" id="PTHR33562">
    <property type="entry name" value="ATILLA, ISOFORM B-RELATED-RELATED"/>
    <property type="match status" value="1"/>
</dbReference>
<dbReference type="InterPro" id="IPR045860">
    <property type="entry name" value="Snake_toxin-like_sf"/>
</dbReference>
<dbReference type="InterPro" id="IPR031424">
    <property type="entry name" value="QVR-like"/>
</dbReference>
<accession>A0A443SL57</accession>
<dbReference type="GO" id="GO:0030431">
    <property type="term" value="P:sleep"/>
    <property type="evidence" value="ECO:0007669"/>
    <property type="project" value="InterPro"/>
</dbReference>
<dbReference type="GO" id="GO:0032222">
    <property type="term" value="P:regulation of synaptic transmission, cholinergic"/>
    <property type="evidence" value="ECO:0007669"/>
    <property type="project" value="InterPro"/>
</dbReference>
<keyword evidence="1" id="KW-0732">Signal</keyword>
<organism evidence="3 4">
    <name type="scientific">Leptotrombidium deliense</name>
    <dbReference type="NCBI Taxonomy" id="299467"/>
    <lineage>
        <taxon>Eukaryota</taxon>
        <taxon>Metazoa</taxon>
        <taxon>Ecdysozoa</taxon>
        <taxon>Arthropoda</taxon>
        <taxon>Chelicerata</taxon>
        <taxon>Arachnida</taxon>
        <taxon>Acari</taxon>
        <taxon>Acariformes</taxon>
        <taxon>Trombidiformes</taxon>
        <taxon>Prostigmata</taxon>
        <taxon>Anystina</taxon>
        <taxon>Parasitengona</taxon>
        <taxon>Trombiculoidea</taxon>
        <taxon>Trombiculidae</taxon>
        <taxon>Leptotrombidium</taxon>
    </lineage>
</organism>
<dbReference type="CDD" id="cd23590">
    <property type="entry name" value="TFP_LU_ECD_Bou"/>
    <property type="match status" value="1"/>
</dbReference>
<dbReference type="EMBL" id="NCKV01001494">
    <property type="protein sequence ID" value="RWS28239.1"/>
    <property type="molecule type" value="Genomic_DNA"/>
</dbReference>
<dbReference type="SUPFAM" id="SSF57302">
    <property type="entry name" value="Snake toxin-like"/>
    <property type="match status" value="1"/>
</dbReference>
<dbReference type="STRING" id="299467.A0A443SL57"/>
<dbReference type="VEuPathDB" id="VectorBase:LDEU003802"/>
<proteinExistence type="predicted"/>
<evidence type="ECO:0000313" key="3">
    <source>
        <dbReference type="EMBL" id="RWS28239.1"/>
    </source>
</evidence>
<dbReference type="Pfam" id="PF17064">
    <property type="entry name" value="QVR"/>
    <property type="match status" value="1"/>
</dbReference>
<dbReference type="OrthoDB" id="8188641at2759"/>
<dbReference type="AlphaFoldDB" id="A0A443SL57"/>
<evidence type="ECO:0000256" key="1">
    <source>
        <dbReference type="ARBA" id="ARBA00022729"/>
    </source>
</evidence>
<feature type="non-terminal residue" evidence="3">
    <location>
        <position position="119"/>
    </location>
</feature>
<feature type="non-terminal residue" evidence="3">
    <location>
        <position position="1"/>
    </location>
</feature>
<dbReference type="InterPro" id="IPR050975">
    <property type="entry name" value="Sleep_regulator"/>
</dbReference>
<keyword evidence="4" id="KW-1185">Reference proteome</keyword>
<keyword evidence="2" id="KW-0325">Glycoprotein</keyword>
<evidence type="ECO:0000256" key="2">
    <source>
        <dbReference type="ARBA" id="ARBA00023180"/>
    </source>
</evidence>
<reference evidence="3 4" key="1">
    <citation type="journal article" date="2018" name="Gigascience">
        <title>Genomes of trombidid mites reveal novel predicted allergens and laterally-transferred genes associated with secondary metabolism.</title>
        <authorList>
            <person name="Dong X."/>
            <person name="Chaisiri K."/>
            <person name="Xia D."/>
            <person name="Armstrong S.D."/>
            <person name="Fang Y."/>
            <person name="Donnelly M.J."/>
            <person name="Kadowaki T."/>
            <person name="McGarry J.W."/>
            <person name="Darby A.C."/>
            <person name="Makepeace B.L."/>
        </authorList>
    </citation>
    <scope>NUCLEOTIDE SEQUENCE [LARGE SCALE GENOMIC DNA]</scope>
    <source>
        <strain evidence="3">UoL-UT</strain>
    </source>
</reference>
<sequence>TSIKCYNCSSNKDIECSEQFDSENNSLKPVNCDIYEGEYCIKTTGIFEGEMGTKRFCSSRDLGNYCEYVRRSGDDREYRSCIYTCSSDECNSSINLKFNNFLIILLCVTCFISFKNAKL</sequence>
<dbReference type="PANTHER" id="PTHR33562:SF18">
    <property type="entry name" value="BOUDIN-RELATED"/>
    <property type="match status" value="1"/>
</dbReference>
<evidence type="ECO:0000313" key="4">
    <source>
        <dbReference type="Proteomes" id="UP000288716"/>
    </source>
</evidence>
<protein>
    <submittedName>
        <fullName evidence="3">Uncharacterized protein</fullName>
    </submittedName>
</protein>
<gene>
    <name evidence="3" type="ORF">B4U80_01229</name>
</gene>